<evidence type="ECO:0000313" key="1">
    <source>
        <dbReference type="EMBL" id="QHT26287.1"/>
    </source>
</evidence>
<accession>A0A6C0EAT1</accession>
<dbReference type="EMBL" id="MN739783">
    <property type="protein sequence ID" value="QHT26287.1"/>
    <property type="molecule type" value="Genomic_DNA"/>
</dbReference>
<name>A0A6C0EAT1_9ZZZZ</name>
<protein>
    <submittedName>
        <fullName evidence="1">Uncharacterized protein</fullName>
    </submittedName>
</protein>
<reference evidence="1" key="1">
    <citation type="journal article" date="2020" name="Nature">
        <title>Giant virus diversity and host interactions through global metagenomics.</title>
        <authorList>
            <person name="Schulz F."/>
            <person name="Roux S."/>
            <person name="Paez-Espino D."/>
            <person name="Jungbluth S."/>
            <person name="Walsh D.A."/>
            <person name="Denef V.J."/>
            <person name="McMahon K.D."/>
            <person name="Konstantinidis K.T."/>
            <person name="Eloe-Fadrosh E.A."/>
            <person name="Kyrpides N.C."/>
            <person name="Woyke T."/>
        </authorList>
    </citation>
    <scope>NUCLEOTIDE SEQUENCE</scope>
    <source>
        <strain evidence="1">GVMAG-M-3300023179-27</strain>
    </source>
</reference>
<proteinExistence type="predicted"/>
<dbReference type="AlphaFoldDB" id="A0A6C0EAT1"/>
<sequence length="147" mass="16540">MASAVPKVSSVEVVDDYIFVCQGAMDREVPANVLFTENDTKAMRSILSNGILSRRVYGELFSLLDTIKRKSVISLRAIIGLFRKDDFCHDFWGIRKLFAEILGESQGTPLTKEEIQAAVDMSICKAFGEDKMPSLYTLLSRTIKRRV</sequence>
<organism evidence="1">
    <name type="scientific">viral metagenome</name>
    <dbReference type="NCBI Taxonomy" id="1070528"/>
    <lineage>
        <taxon>unclassified sequences</taxon>
        <taxon>metagenomes</taxon>
        <taxon>organismal metagenomes</taxon>
    </lineage>
</organism>